<gene>
    <name evidence="1" type="ORF">MGWOODY_Clf579</name>
</gene>
<dbReference type="AlphaFoldDB" id="A0A160V5V7"/>
<accession>A0A160V5V7</accession>
<proteinExistence type="predicted"/>
<dbReference type="InterPro" id="IPR011008">
    <property type="entry name" value="Dimeric_a/b-barrel"/>
</dbReference>
<reference evidence="1" key="1">
    <citation type="submission" date="2015-10" db="EMBL/GenBank/DDBJ databases">
        <authorList>
            <person name="Gilbert D.G."/>
        </authorList>
    </citation>
    <scope>NUCLEOTIDE SEQUENCE</scope>
</reference>
<dbReference type="SUPFAM" id="SSF54909">
    <property type="entry name" value="Dimeric alpha+beta barrel"/>
    <property type="match status" value="1"/>
</dbReference>
<protein>
    <submittedName>
        <fullName evidence="1">Uncharacterized protein</fullName>
    </submittedName>
</protein>
<name>A0A160V5V7_9ZZZZ</name>
<sequence length="224" mass="25574">MVKKKGTALLVVYADVDIEHDAEFNAWYNEEHLPERLSAPGFLDGARYQATKGGPRYLAVYELESVETLRSAEYRRQSENPTDWTKRMSPNIIGRGTVRSVCTQISPAESDPDTMGRGMAPALQIGRMDVPSDIEAKYNDYYDNQRTPRNLTVPGCLFVRRYHVVEGAPKYLTMYEFEHEKVPESLVWEEYRKADTMHDYIGGSYSHPPGSPGVYRRILPARAF</sequence>
<organism evidence="1">
    <name type="scientific">hydrothermal vent metagenome</name>
    <dbReference type="NCBI Taxonomy" id="652676"/>
    <lineage>
        <taxon>unclassified sequences</taxon>
        <taxon>metagenomes</taxon>
        <taxon>ecological metagenomes</taxon>
    </lineage>
</organism>
<dbReference type="EMBL" id="FAXA01000004">
    <property type="protein sequence ID" value="CUV01104.1"/>
    <property type="molecule type" value="Genomic_DNA"/>
</dbReference>
<evidence type="ECO:0000313" key="1">
    <source>
        <dbReference type="EMBL" id="CUV01104.1"/>
    </source>
</evidence>